<dbReference type="EMBL" id="RDCL01000033">
    <property type="protein sequence ID" value="RMW56539.1"/>
    <property type="molecule type" value="Genomic_DNA"/>
</dbReference>
<dbReference type="SUPFAM" id="SSF52266">
    <property type="entry name" value="SGNH hydrolase"/>
    <property type="match status" value="1"/>
</dbReference>
<protein>
    <recommendedName>
        <fullName evidence="2">Sialate O-acetylesterase domain-containing protein</fullName>
    </recommendedName>
</protein>
<dbReference type="PANTHER" id="PTHR22901:SF0">
    <property type="entry name" value="SIALATE O-ACETYLESTERASE"/>
    <property type="match status" value="1"/>
</dbReference>
<dbReference type="AlphaFoldDB" id="A0AB37RMG0"/>
<reference evidence="3 4" key="1">
    <citation type="submission" date="2018-10" db="EMBL/GenBank/DDBJ databases">
        <title>Genome sequences of five Lactobacillus pentosus strains isolated from brines of traditionally fermented spanish-style green table olives and differences between them.</title>
        <authorList>
            <person name="Jimenez Diaz R."/>
        </authorList>
    </citation>
    <scope>NUCLEOTIDE SEQUENCE [LARGE SCALE GENOMIC DNA]</scope>
    <source>
        <strain evidence="3 4">IG8</strain>
    </source>
</reference>
<name>A0AB37RMG0_LACPE</name>
<proteinExistence type="predicted"/>
<dbReference type="Gene3D" id="3.40.50.1110">
    <property type="entry name" value="SGNH hydrolase"/>
    <property type="match status" value="1"/>
</dbReference>
<evidence type="ECO:0000256" key="1">
    <source>
        <dbReference type="ARBA" id="ARBA00022801"/>
    </source>
</evidence>
<dbReference type="InterPro" id="IPR039329">
    <property type="entry name" value="SIAE"/>
</dbReference>
<dbReference type="InterPro" id="IPR036514">
    <property type="entry name" value="SGNH_hydro_sf"/>
</dbReference>
<gene>
    <name evidence="3" type="ORF">D6U17_02810</name>
</gene>
<dbReference type="GO" id="GO:0005975">
    <property type="term" value="P:carbohydrate metabolic process"/>
    <property type="evidence" value="ECO:0007669"/>
    <property type="project" value="TreeGrafter"/>
</dbReference>
<dbReference type="InterPro" id="IPR005181">
    <property type="entry name" value="SASA"/>
</dbReference>
<dbReference type="Proteomes" id="UP000281061">
    <property type="component" value="Unassembled WGS sequence"/>
</dbReference>
<keyword evidence="1" id="KW-0378">Hydrolase</keyword>
<evidence type="ECO:0000259" key="2">
    <source>
        <dbReference type="Pfam" id="PF03629"/>
    </source>
</evidence>
<organism evidence="3 4">
    <name type="scientific">Lactiplantibacillus pentosus</name>
    <name type="common">Lactobacillus pentosus</name>
    <dbReference type="NCBI Taxonomy" id="1589"/>
    <lineage>
        <taxon>Bacteria</taxon>
        <taxon>Bacillati</taxon>
        <taxon>Bacillota</taxon>
        <taxon>Bacilli</taxon>
        <taxon>Lactobacillales</taxon>
        <taxon>Lactobacillaceae</taxon>
        <taxon>Lactiplantibacillus</taxon>
    </lineage>
</organism>
<sequence>MVLKFDAIFGDKLVLPIGKSFGVSGWSAVKSKIEVSVGQQNRTTISSKTGRWHVQFDPINDGLQVYSIRATDGTDSISLHELRFGLVLLLAGQSNIEYEMKDDSEYQFAKQQDSQSAIYYYNVPKIEYVGEDGTVLPDDLPVSRWKQLSSENMGELSAIGYWMSQSLKRRLPGTVIGIVDCYKGGTSISSWVPKSTLENNALLAKTFVKPFEVATSGKTDEDYQSELHMYRQKVAQHNYDLATFQAAHPDVSLSDAKKKVGHTPWPPPMTPTSFLRPGGLYQTMVRQIRGYTFNQVIWYQGENDAQQPDVYQTMLAKLIQSWRKMLADSSLIFNVIQLPGYADEPFESWAKIRQAQLSIAQMIPNVNLISGSDTGERHNIHPTSKRKLGERIGRLVSNQGYSQTPLVIETKLKGNDVIIGIGQVNQLKIDSDTKMMIKIGNEWVPRQVKKLDEQHIILNDCSGAAAVRYQYVNYPEMTIFNELGDPLTPFSCRIGIGG</sequence>
<dbReference type="GO" id="GO:0001681">
    <property type="term" value="F:sialate O-acetylesterase activity"/>
    <property type="evidence" value="ECO:0007669"/>
    <property type="project" value="InterPro"/>
</dbReference>
<evidence type="ECO:0000313" key="3">
    <source>
        <dbReference type="EMBL" id="RMW56539.1"/>
    </source>
</evidence>
<accession>A0AB37RMG0</accession>
<feature type="domain" description="Sialate O-acetylesterase" evidence="2">
    <location>
        <begin position="274"/>
        <end position="394"/>
    </location>
</feature>
<evidence type="ECO:0000313" key="4">
    <source>
        <dbReference type="Proteomes" id="UP000281061"/>
    </source>
</evidence>
<dbReference type="PANTHER" id="PTHR22901">
    <property type="entry name" value="SIALATE O-ACETYLESTERASE"/>
    <property type="match status" value="1"/>
</dbReference>
<dbReference type="Pfam" id="PF03629">
    <property type="entry name" value="SASA"/>
    <property type="match status" value="1"/>
</dbReference>
<comment type="caution">
    <text evidence="3">The sequence shown here is derived from an EMBL/GenBank/DDBJ whole genome shotgun (WGS) entry which is preliminary data.</text>
</comment>
<dbReference type="RefSeq" id="WP_122210863.1">
    <property type="nucleotide sequence ID" value="NZ_CP115741.1"/>
</dbReference>